<dbReference type="PIRSF" id="PIRSF018968">
    <property type="entry name" value="ABC_permease_BceB"/>
    <property type="match status" value="1"/>
</dbReference>
<keyword evidence="6" id="KW-0813">Transport</keyword>
<feature type="transmembrane region" description="Helical" evidence="6">
    <location>
        <begin position="193"/>
        <end position="215"/>
    </location>
</feature>
<feature type="domain" description="ABC3 transporter permease C-terminal" evidence="7">
    <location>
        <begin position="531"/>
        <end position="634"/>
    </location>
</feature>
<evidence type="ECO:0000259" key="7">
    <source>
        <dbReference type="Pfam" id="PF02687"/>
    </source>
</evidence>
<dbReference type="STRING" id="1471761.B0W44_01360"/>
<evidence type="ECO:0000256" key="5">
    <source>
        <dbReference type="ARBA" id="ARBA00023136"/>
    </source>
</evidence>
<feature type="domain" description="ABC3 transporter permease C-terminal" evidence="7">
    <location>
        <begin position="62"/>
        <end position="179"/>
    </location>
</feature>
<name>A0A1U9K3L2_9BACL</name>
<evidence type="ECO:0000256" key="4">
    <source>
        <dbReference type="ARBA" id="ARBA00022989"/>
    </source>
</evidence>
<feature type="transmembrane region" description="Helical" evidence="6">
    <location>
        <begin position="20"/>
        <end position="41"/>
    </location>
</feature>
<dbReference type="PANTHER" id="PTHR46795">
    <property type="entry name" value="ABC TRANSPORTER PERMEASE-RELATED-RELATED"/>
    <property type="match status" value="1"/>
</dbReference>
<keyword evidence="5 6" id="KW-0472">Membrane</keyword>
<dbReference type="EMBL" id="CP019699">
    <property type="protein sequence ID" value="AQS54631.1"/>
    <property type="molecule type" value="Genomic_DNA"/>
</dbReference>
<dbReference type="GO" id="GO:0005886">
    <property type="term" value="C:plasma membrane"/>
    <property type="evidence" value="ECO:0007669"/>
    <property type="project" value="UniProtKB-SubCell"/>
</dbReference>
<dbReference type="Proteomes" id="UP000188603">
    <property type="component" value="Chromosome"/>
</dbReference>
<organism evidence="8 9">
    <name type="scientific">Novibacillus thermophilus</name>
    <dbReference type="NCBI Taxonomy" id="1471761"/>
    <lineage>
        <taxon>Bacteria</taxon>
        <taxon>Bacillati</taxon>
        <taxon>Bacillota</taxon>
        <taxon>Bacilli</taxon>
        <taxon>Bacillales</taxon>
        <taxon>Thermoactinomycetaceae</taxon>
        <taxon>Novibacillus</taxon>
    </lineage>
</organism>
<keyword evidence="3 6" id="KW-0812">Transmembrane</keyword>
<keyword evidence="4 6" id="KW-1133">Transmembrane helix</keyword>
<comment type="similarity">
    <text evidence="6">Belongs to the ABC-4 integral membrane protein family.</text>
</comment>
<keyword evidence="2 6" id="KW-1003">Cell membrane</keyword>
<evidence type="ECO:0000256" key="3">
    <source>
        <dbReference type="ARBA" id="ARBA00022692"/>
    </source>
</evidence>
<feature type="transmembrane region" description="Helical" evidence="6">
    <location>
        <begin position="280"/>
        <end position="301"/>
    </location>
</feature>
<sequence length="644" mass="72417">MNLRTLALNNVRGNWHRYAAYYFSSAFTVMIFFIYAAFIAHPDVAAGAVGDKIRTGLLFCEAIIVIFSFFFVLYSNSAFLRTRQKEFGLLNLLGMTRAQINKMVFYENTVISLISIGTGIVFGALLSKLFFMAIGTLLDLDNPIPFVLAPSAVGVTFISFFALFEVLTALALWKTGRREIIDLLKAPRKPKPFPIFSKWLVLLSVLCLGGGYYLAWHTADQINSGRILLLVVVGTYFLFTQGSVMVVRFLQKKARFYYRHTRLLAISQLAYRLKDNARTLFNVAILSAVVLTATGTFYAVYQGLVDRNIQLYPHAVSFVERGIEQRGTGAEVVERVLEEQGVPVTGKDAIPGFVVSVTKDGEDDVPSSLFLMANRDYNARADKMGEVDSLHVERGQAVVVTPYPELNVQSDVSPFHVNVEVGGEHYPFSVDGVRHTPIVNQRDGALIPSEVNAYVLVISDADYASLLRQVPDSEQLVYWGYHLESWEQSEEVVHEIKSHMPAVLKDSLSSRVEPYLSVKQTWGIVLFIGLFVSVLFFIAAGSFLYFKLFTELEEDRAQFKALRRIGLTEREMRKVASVQIGAMFLLPFLVGVVHAAFALKVLANILAMNVWHYGLVVAVVYLIAQLVYYWFSRHVYLRQMVQEV</sequence>
<feature type="transmembrane region" description="Helical" evidence="6">
    <location>
        <begin position="227"/>
        <end position="250"/>
    </location>
</feature>
<feature type="transmembrane region" description="Helical" evidence="6">
    <location>
        <begin position="146"/>
        <end position="173"/>
    </location>
</feature>
<evidence type="ECO:0000256" key="6">
    <source>
        <dbReference type="PIRNR" id="PIRNR018968"/>
    </source>
</evidence>
<feature type="transmembrane region" description="Helical" evidence="6">
    <location>
        <begin position="522"/>
        <end position="546"/>
    </location>
</feature>
<dbReference type="PANTHER" id="PTHR46795:SF1">
    <property type="entry name" value="ABC TRANSPORTER PERMEASE PROTEIN"/>
    <property type="match status" value="1"/>
</dbReference>
<evidence type="ECO:0000256" key="2">
    <source>
        <dbReference type="ARBA" id="ARBA00022475"/>
    </source>
</evidence>
<evidence type="ECO:0000313" key="9">
    <source>
        <dbReference type="Proteomes" id="UP000188603"/>
    </source>
</evidence>
<comment type="subcellular location">
    <subcellularLocation>
        <location evidence="1 6">Cell membrane</location>
        <topology evidence="1 6">Multi-pass membrane protein</topology>
    </subcellularLocation>
</comment>
<dbReference type="InterPro" id="IPR027022">
    <property type="entry name" value="ABC_permease_BceB-typ"/>
</dbReference>
<proteinExistence type="inferred from homology"/>
<reference evidence="8 9" key="1">
    <citation type="journal article" date="2015" name="Int. J. Syst. Evol. Microbiol.">
        <title>Novibacillus thermophilus gen. nov., sp. nov., a Gram-staining-negative and moderately thermophilic member of the family Thermoactinomycetaceae.</title>
        <authorList>
            <person name="Yang G."/>
            <person name="Chen J."/>
            <person name="Zhou S."/>
        </authorList>
    </citation>
    <scope>NUCLEOTIDE SEQUENCE [LARGE SCALE GENOMIC DNA]</scope>
    <source>
        <strain evidence="8 9">SG-1</strain>
    </source>
</reference>
<evidence type="ECO:0000256" key="1">
    <source>
        <dbReference type="ARBA" id="ARBA00004651"/>
    </source>
</evidence>
<dbReference type="RefSeq" id="WP_169835363.1">
    <property type="nucleotide sequence ID" value="NZ_CP019699.1"/>
</dbReference>
<feature type="transmembrane region" description="Helical" evidence="6">
    <location>
        <begin position="53"/>
        <end position="74"/>
    </location>
</feature>
<protein>
    <recommendedName>
        <fullName evidence="7">ABC3 transporter permease C-terminal domain-containing protein</fullName>
    </recommendedName>
</protein>
<dbReference type="KEGG" id="ntr:B0W44_01360"/>
<dbReference type="InterPro" id="IPR052536">
    <property type="entry name" value="ABC-4_Integral_Memb_Prot"/>
</dbReference>
<feature type="transmembrane region" description="Helical" evidence="6">
    <location>
        <begin position="110"/>
        <end position="134"/>
    </location>
</feature>
<feature type="transmembrane region" description="Helical" evidence="6">
    <location>
        <begin position="611"/>
        <end position="631"/>
    </location>
</feature>
<evidence type="ECO:0000313" key="8">
    <source>
        <dbReference type="EMBL" id="AQS54631.1"/>
    </source>
</evidence>
<dbReference type="GO" id="GO:0055085">
    <property type="term" value="P:transmembrane transport"/>
    <property type="evidence" value="ECO:0007669"/>
    <property type="project" value="UniProtKB-UniRule"/>
</dbReference>
<keyword evidence="9" id="KW-1185">Reference proteome</keyword>
<gene>
    <name evidence="8" type="ORF">B0W44_01360</name>
</gene>
<dbReference type="InterPro" id="IPR003838">
    <property type="entry name" value="ABC3_permease_C"/>
</dbReference>
<dbReference type="Pfam" id="PF02687">
    <property type="entry name" value="FtsX"/>
    <property type="match status" value="2"/>
</dbReference>
<accession>A0A1U9K3L2</accession>
<feature type="transmembrane region" description="Helical" evidence="6">
    <location>
        <begin position="580"/>
        <end position="599"/>
    </location>
</feature>
<dbReference type="AlphaFoldDB" id="A0A1U9K3L2"/>